<name>A0A7M5WRQ0_9CNID</name>
<dbReference type="GO" id="GO:0001228">
    <property type="term" value="F:DNA-binding transcription activator activity, RNA polymerase II-specific"/>
    <property type="evidence" value="ECO:0007669"/>
    <property type="project" value="TreeGrafter"/>
</dbReference>
<dbReference type="CDD" id="cd22004">
    <property type="entry name" value="HMG-box_SOX"/>
    <property type="match status" value="1"/>
</dbReference>
<dbReference type="SUPFAM" id="SSF47095">
    <property type="entry name" value="HMG-box"/>
    <property type="match status" value="1"/>
</dbReference>
<dbReference type="OrthoDB" id="6247875at2759"/>
<organism evidence="8 9">
    <name type="scientific">Clytia hemisphaerica</name>
    <dbReference type="NCBI Taxonomy" id="252671"/>
    <lineage>
        <taxon>Eukaryota</taxon>
        <taxon>Metazoa</taxon>
        <taxon>Cnidaria</taxon>
        <taxon>Hydrozoa</taxon>
        <taxon>Hydroidolina</taxon>
        <taxon>Leptothecata</taxon>
        <taxon>Obeliida</taxon>
        <taxon>Clytiidae</taxon>
        <taxon>Clytia</taxon>
    </lineage>
</organism>
<dbReference type="FunFam" id="1.10.30.10:FF:000003">
    <property type="entry name" value="Putative transcription factor SOX-6"/>
    <property type="match status" value="1"/>
</dbReference>
<dbReference type="InterPro" id="IPR009071">
    <property type="entry name" value="HMG_box_dom"/>
</dbReference>
<dbReference type="SMART" id="SM00398">
    <property type="entry name" value="HMG"/>
    <property type="match status" value="1"/>
</dbReference>
<dbReference type="GO" id="GO:0005634">
    <property type="term" value="C:nucleus"/>
    <property type="evidence" value="ECO:0007669"/>
    <property type="project" value="UniProtKB-UniRule"/>
</dbReference>
<feature type="DNA-binding region" description="HMG box" evidence="5">
    <location>
        <begin position="109"/>
        <end position="177"/>
    </location>
</feature>
<keyword evidence="9" id="KW-1185">Reference proteome</keyword>
<dbReference type="GO" id="GO:0000978">
    <property type="term" value="F:RNA polymerase II cis-regulatory region sequence-specific DNA binding"/>
    <property type="evidence" value="ECO:0007669"/>
    <property type="project" value="TreeGrafter"/>
</dbReference>
<dbReference type="PANTHER" id="PTHR10270">
    <property type="entry name" value="SOX TRANSCRIPTION FACTOR"/>
    <property type="match status" value="1"/>
</dbReference>
<keyword evidence="3" id="KW-0804">Transcription</keyword>
<keyword evidence="2 5" id="KW-0238">DNA-binding</keyword>
<keyword evidence="1" id="KW-0805">Transcription regulation</keyword>
<evidence type="ECO:0000256" key="2">
    <source>
        <dbReference type="ARBA" id="ARBA00023125"/>
    </source>
</evidence>
<keyword evidence="4 5" id="KW-0539">Nucleus</keyword>
<feature type="domain" description="HMG box" evidence="7">
    <location>
        <begin position="109"/>
        <end position="177"/>
    </location>
</feature>
<evidence type="ECO:0000256" key="6">
    <source>
        <dbReference type="SAM" id="MobiDB-lite"/>
    </source>
</evidence>
<protein>
    <recommendedName>
        <fullName evidence="7">HMG box domain-containing protein</fullName>
    </recommendedName>
</protein>
<evidence type="ECO:0000313" key="9">
    <source>
        <dbReference type="Proteomes" id="UP000594262"/>
    </source>
</evidence>
<evidence type="ECO:0000313" key="8">
    <source>
        <dbReference type="EnsemblMetazoa" id="CLYHEMP006944.1"/>
    </source>
</evidence>
<dbReference type="PROSITE" id="PS50118">
    <property type="entry name" value="HMG_BOX_2"/>
    <property type="match status" value="1"/>
</dbReference>
<dbReference type="AlphaFoldDB" id="A0A7M5WRQ0"/>
<evidence type="ECO:0000256" key="5">
    <source>
        <dbReference type="PROSITE-ProRule" id="PRU00267"/>
    </source>
</evidence>
<evidence type="ECO:0000256" key="1">
    <source>
        <dbReference type="ARBA" id="ARBA00023015"/>
    </source>
</evidence>
<dbReference type="EnsemblMetazoa" id="CLYHEMT006944.1">
    <property type="protein sequence ID" value="CLYHEMP006944.1"/>
    <property type="gene ID" value="CLYHEMG006944"/>
</dbReference>
<reference evidence="8" key="1">
    <citation type="submission" date="2021-01" db="UniProtKB">
        <authorList>
            <consortium name="EnsemblMetazoa"/>
        </authorList>
    </citation>
    <scope>IDENTIFICATION</scope>
</reference>
<dbReference type="PANTHER" id="PTHR10270:SF317">
    <property type="entry name" value="TRANSCRIPTION FACTOR SOX-15-RELATED"/>
    <property type="match status" value="1"/>
</dbReference>
<dbReference type="Proteomes" id="UP000594262">
    <property type="component" value="Unplaced"/>
</dbReference>
<dbReference type="Pfam" id="PF00505">
    <property type="entry name" value="HMG_box"/>
    <property type="match status" value="1"/>
</dbReference>
<dbReference type="InterPro" id="IPR036910">
    <property type="entry name" value="HMG_box_dom_sf"/>
</dbReference>
<dbReference type="GO" id="GO:0030154">
    <property type="term" value="P:cell differentiation"/>
    <property type="evidence" value="ECO:0007669"/>
    <property type="project" value="TreeGrafter"/>
</dbReference>
<evidence type="ECO:0000256" key="4">
    <source>
        <dbReference type="ARBA" id="ARBA00023242"/>
    </source>
</evidence>
<accession>A0A7M5WRQ0</accession>
<sequence length="339" mass="39278">MFIIPFQTFFFIISSFFHNFSEKQNKQTKLSTMTMSNGPLLHYHPSEEHQQTFTSQAHPLNHEGGNTPPSTRPDVCFNNSNNYTTFFHDHHTSHSTLMTSLQETDEDEVKRPMNSFLLWAKIMRKQYASKNPNMHNAEISKLLGKIWNSMTTKDKRPYVEQAERLRVVHMRTYPNYRYAPKRRKERRNHRMISPEVAAALHNTLFDVNNIINEQISQTDVLSQNLKSYGYLRSAFQQNRNKNIGNVSDSHSDSSFSRCNTASPLPCSEQSFSSAFIVRISTPIAGRKSNSYGTGQKPHGINDITLPTGHKHKLCCNHFHTTKSNTDCRLFFIFKQRIER</sequence>
<feature type="region of interest" description="Disordered" evidence="6">
    <location>
        <begin position="48"/>
        <end position="70"/>
    </location>
</feature>
<dbReference type="Gene3D" id="1.10.30.10">
    <property type="entry name" value="High mobility group box domain"/>
    <property type="match status" value="1"/>
</dbReference>
<evidence type="ECO:0000259" key="7">
    <source>
        <dbReference type="PROSITE" id="PS50118"/>
    </source>
</evidence>
<proteinExistence type="predicted"/>
<dbReference type="InterPro" id="IPR050140">
    <property type="entry name" value="SRY-related_HMG-box_TF-like"/>
</dbReference>
<evidence type="ECO:0000256" key="3">
    <source>
        <dbReference type="ARBA" id="ARBA00023163"/>
    </source>
</evidence>